<feature type="compositionally biased region" description="Basic residues" evidence="1">
    <location>
        <begin position="1"/>
        <end position="13"/>
    </location>
</feature>
<evidence type="ECO:0000313" key="2">
    <source>
        <dbReference type="EMBL" id="TVU24808.1"/>
    </source>
</evidence>
<evidence type="ECO:0000256" key="1">
    <source>
        <dbReference type="SAM" id="MobiDB-lite"/>
    </source>
</evidence>
<proteinExistence type="predicted"/>
<feature type="non-terminal residue" evidence="2">
    <location>
        <position position="200"/>
    </location>
</feature>
<comment type="caution">
    <text evidence="2">The sequence shown here is derived from an EMBL/GenBank/DDBJ whole genome shotgun (WGS) entry which is preliminary data.</text>
</comment>
<dbReference type="Proteomes" id="UP000324897">
    <property type="component" value="Chromosome 2"/>
</dbReference>
<name>A0A5J9UN87_9POAL</name>
<accession>A0A5J9UN87</accession>
<reference evidence="2 3" key="1">
    <citation type="journal article" date="2019" name="Sci. Rep.">
        <title>A high-quality genome of Eragrostis curvula grass provides insights into Poaceae evolution and supports new strategies to enhance forage quality.</title>
        <authorList>
            <person name="Carballo J."/>
            <person name="Santos B.A.C.M."/>
            <person name="Zappacosta D."/>
            <person name="Garbus I."/>
            <person name="Selva J.P."/>
            <person name="Gallo C.A."/>
            <person name="Diaz A."/>
            <person name="Albertini E."/>
            <person name="Caccamo M."/>
            <person name="Echenique V."/>
        </authorList>
    </citation>
    <scope>NUCLEOTIDE SEQUENCE [LARGE SCALE GENOMIC DNA]</scope>
    <source>
        <strain evidence="3">cv. Victoria</strain>
        <tissue evidence="2">Leaf</tissue>
    </source>
</reference>
<feature type="non-terminal residue" evidence="2">
    <location>
        <position position="1"/>
    </location>
</feature>
<gene>
    <name evidence="2" type="ORF">EJB05_27267</name>
</gene>
<feature type="region of interest" description="Disordered" evidence="1">
    <location>
        <begin position="1"/>
        <end position="30"/>
    </location>
</feature>
<keyword evidence="3" id="KW-1185">Reference proteome</keyword>
<protein>
    <submittedName>
        <fullName evidence="2">Uncharacterized protein</fullName>
    </submittedName>
</protein>
<evidence type="ECO:0000313" key="3">
    <source>
        <dbReference type="Proteomes" id="UP000324897"/>
    </source>
</evidence>
<dbReference type="EMBL" id="RWGY01000013">
    <property type="protein sequence ID" value="TVU24808.1"/>
    <property type="molecule type" value="Genomic_DNA"/>
</dbReference>
<sequence>SPPRPPHPHKPSPRRQAAATPRRSRAQPGRRCLALAFPVVRLKFLYSISRNHGQTRSESTGICFEMTTAPCSGICPARTNAMPSPTVPAEPYRDPTDRSPYQVNSCLNHHVPVVFHTNRHVTVKSLSRKVYPINGNARVFTLSVHSPSCTFVRMDDDVEKRYENMKSKTRALSNIIWTGKYSKDRFMEHVTQHIRAITRL</sequence>
<organism evidence="2 3">
    <name type="scientific">Eragrostis curvula</name>
    <name type="common">weeping love grass</name>
    <dbReference type="NCBI Taxonomy" id="38414"/>
    <lineage>
        <taxon>Eukaryota</taxon>
        <taxon>Viridiplantae</taxon>
        <taxon>Streptophyta</taxon>
        <taxon>Embryophyta</taxon>
        <taxon>Tracheophyta</taxon>
        <taxon>Spermatophyta</taxon>
        <taxon>Magnoliopsida</taxon>
        <taxon>Liliopsida</taxon>
        <taxon>Poales</taxon>
        <taxon>Poaceae</taxon>
        <taxon>PACMAD clade</taxon>
        <taxon>Chloridoideae</taxon>
        <taxon>Eragrostideae</taxon>
        <taxon>Eragrostidinae</taxon>
        <taxon>Eragrostis</taxon>
    </lineage>
</organism>
<dbReference type="AlphaFoldDB" id="A0A5J9UN87"/>
<dbReference type="Gramene" id="TVU24808">
    <property type="protein sequence ID" value="TVU24808"/>
    <property type="gene ID" value="EJB05_27267"/>
</dbReference>